<dbReference type="InterPro" id="IPR052923">
    <property type="entry name" value="UPF0718"/>
</dbReference>
<dbReference type="EMBL" id="CP019070">
    <property type="protein sequence ID" value="APW65257.1"/>
    <property type="molecule type" value="Genomic_DNA"/>
</dbReference>
<dbReference type="RefSeq" id="WP_076085249.1">
    <property type="nucleotide sequence ID" value="NZ_CP019070.1"/>
</dbReference>
<evidence type="ECO:0000313" key="8">
    <source>
        <dbReference type="EMBL" id="APW65257.1"/>
    </source>
</evidence>
<protein>
    <recommendedName>
        <fullName evidence="10">Permease</fullName>
    </recommendedName>
</protein>
<organism evidence="8 9">
    <name type="scientific">Poseidonibacter parvus</name>
    <dbReference type="NCBI Taxonomy" id="1850254"/>
    <lineage>
        <taxon>Bacteria</taxon>
        <taxon>Pseudomonadati</taxon>
        <taxon>Campylobacterota</taxon>
        <taxon>Epsilonproteobacteria</taxon>
        <taxon>Campylobacterales</taxon>
        <taxon>Arcobacteraceae</taxon>
        <taxon>Poseidonibacter</taxon>
    </lineage>
</organism>
<accession>A0A1P8KL28</accession>
<feature type="transmembrane region" description="Helical" evidence="7">
    <location>
        <begin position="315"/>
        <end position="334"/>
    </location>
</feature>
<dbReference type="KEGG" id="alp:LPB137_05055"/>
<proteinExistence type="inferred from homology"/>
<keyword evidence="5 7" id="KW-1133">Transmembrane helix</keyword>
<feature type="transmembrane region" description="Helical" evidence="7">
    <location>
        <begin position="248"/>
        <end position="269"/>
    </location>
</feature>
<evidence type="ECO:0000256" key="1">
    <source>
        <dbReference type="ARBA" id="ARBA00004651"/>
    </source>
</evidence>
<feature type="transmembrane region" description="Helical" evidence="7">
    <location>
        <begin position="52"/>
        <end position="74"/>
    </location>
</feature>
<evidence type="ECO:0000256" key="7">
    <source>
        <dbReference type="SAM" id="Phobius"/>
    </source>
</evidence>
<evidence type="ECO:0000256" key="6">
    <source>
        <dbReference type="ARBA" id="ARBA00023136"/>
    </source>
</evidence>
<name>A0A1P8KL28_9BACT</name>
<keyword evidence="3" id="KW-1003">Cell membrane</keyword>
<gene>
    <name evidence="8" type="ORF">LPB137_05055</name>
</gene>
<dbReference type="PANTHER" id="PTHR34184:SF4">
    <property type="entry name" value="UPF0718 PROTEIN YCGR"/>
    <property type="match status" value="1"/>
</dbReference>
<keyword evidence="4 7" id="KW-0812">Transmembrane</keyword>
<evidence type="ECO:0000256" key="2">
    <source>
        <dbReference type="ARBA" id="ARBA00006386"/>
    </source>
</evidence>
<dbReference type="PANTHER" id="PTHR34184">
    <property type="entry name" value="UPF0718 PROTEIN YCGR"/>
    <property type="match status" value="1"/>
</dbReference>
<dbReference type="Proteomes" id="UP000186074">
    <property type="component" value="Chromosome"/>
</dbReference>
<dbReference type="Pfam" id="PF03773">
    <property type="entry name" value="ArsP_1"/>
    <property type="match status" value="1"/>
</dbReference>
<feature type="transmembrane region" description="Helical" evidence="7">
    <location>
        <begin position="276"/>
        <end position="295"/>
    </location>
</feature>
<dbReference type="GO" id="GO:0005886">
    <property type="term" value="C:plasma membrane"/>
    <property type="evidence" value="ECO:0007669"/>
    <property type="project" value="UniProtKB-SubCell"/>
</dbReference>
<evidence type="ECO:0008006" key="10">
    <source>
        <dbReference type="Google" id="ProtNLM"/>
    </source>
</evidence>
<sequence>MELLSSFLDNFIILLNAMSIYIILGLFFAGILKQLIPDNFVSSHLGKDSTSAVVKATLFGIPLPVCSCSVIPLAQGLRKEGASKGAVQSFLISTPITGVDSILATYSLFGFVFTTFRIISSIIIAITVGLVQNFVQKDDNIKVEASESSCGCSSNCDTPSVKKKFLFKNVFKYGYGTLFNDMAKALLIGLILGSVFVTFTPKEYTEILFENQFLTYIVVMLFAMPLYTCATASLPIAAAFMLQGMSPGAVFIFLTAGPATSAVTMSVVYKMLGRTSLIIYLVVIAILAFFFGYLYDTFFKELSLLTITMDNDDVSIFNILSSVAMMLLIFYHLLKDRFNKKVNSYTNSSDSSIAPKNNTFSVNNSLSPNKLSNNINTTFKKPDNIEEKKFTTNLNKNIDLTSKPKFSNHIPQKNMFREKE</sequence>
<evidence type="ECO:0000256" key="5">
    <source>
        <dbReference type="ARBA" id="ARBA00022989"/>
    </source>
</evidence>
<feature type="transmembrane region" description="Helical" evidence="7">
    <location>
        <begin position="182"/>
        <end position="201"/>
    </location>
</feature>
<evidence type="ECO:0000256" key="3">
    <source>
        <dbReference type="ARBA" id="ARBA00022475"/>
    </source>
</evidence>
<evidence type="ECO:0000256" key="4">
    <source>
        <dbReference type="ARBA" id="ARBA00022692"/>
    </source>
</evidence>
<feature type="transmembrane region" description="Helical" evidence="7">
    <location>
        <begin position="12"/>
        <end position="32"/>
    </location>
</feature>
<dbReference type="AlphaFoldDB" id="A0A1P8KL28"/>
<dbReference type="InterPro" id="IPR005524">
    <property type="entry name" value="DUF318"/>
</dbReference>
<keyword evidence="9" id="KW-1185">Reference proteome</keyword>
<dbReference type="STRING" id="1850254.LPB137_05055"/>
<reference evidence="8 9" key="1">
    <citation type="submission" date="2017-01" db="EMBL/GenBank/DDBJ databases">
        <title>Genome sequencing of Arcobacter sp. LPB0137.</title>
        <authorList>
            <person name="Lee G.-W."/>
            <person name="Yi H."/>
        </authorList>
    </citation>
    <scope>NUCLEOTIDE SEQUENCE [LARGE SCALE GENOMIC DNA]</scope>
    <source>
        <strain evidence="8 9">LPB0137</strain>
    </source>
</reference>
<keyword evidence="6 7" id="KW-0472">Membrane</keyword>
<dbReference type="NCBIfam" id="NF033936">
    <property type="entry name" value="CuZnOut_SO0444"/>
    <property type="match status" value="1"/>
</dbReference>
<comment type="similarity">
    <text evidence="2">Belongs to the UPF0718 family.</text>
</comment>
<feature type="transmembrane region" description="Helical" evidence="7">
    <location>
        <begin position="108"/>
        <end position="131"/>
    </location>
</feature>
<dbReference type="OrthoDB" id="9770315at2"/>
<feature type="transmembrane region" description="Helical" evidence="7">
    <location>
        <begin position="213"/>
        <end position="242"/>
    </location>
</feature>
<evidence type="ECO:0000313" key="9">
    <source>
        <dbReference type="Proteomes" id="UP000186074"/>
    </source>
</evidence>
<comment type="subcellular location">
    <subcellularLocation>
        <location evidence="1">Cell membrane</location>
        <topology evidence="1">Multi-pass membrane protein</topology>
    </subcellularLocation>
</comment>